<dbReference type="Proteomes" id="UP000243459">
    <property type="component" value="Chromosome 5"/>
</dbReference>
<dbReference type="GO" id="GO:0008270">
    <property type="term" value="F:zinc ion binding"/>
    <property type="evidence" value="ECO:0007669"/>
    <property type="project" value="EnsemblPlants"/>
</dbReference>
<evidence type="ECO:0000256" key="1">
    <source>
        <dbReference type="ARBA" id="ARBA00010975"/>
    </source>
</evidence>
<feature type="region of interest" description="Disordered" evidence="2">
    <location>
        <begin position="1"/>
        <end position="129"/>
    </location>
</feature>
<proteinExistence type="inferred from homology"/>
<evidence type="ECO:0000313" key="3">
    <source>
        <dbReference type="EMBL" id="ONK70166.1"/>
    </source>
</evidence>
<reference evidence="4" key="1">
    <citation type="journal article" date="2017" name="Nat. Commun.">
        <title>The asparagus genome sheds light on the origin and evolution of a young Y chromosome.</title>
        <authorList>
            <person name="Harkess A."/>
            <person name="Zhou J."/>
            <person name="Xu C."/>
            <person name="Bowers J.E."/>
            <person name="Van der Hulst R."/>
            <person name="Ayyampalayam S."/>
            <person name="Mercati F."/>
            <person name="Riccardi P."/>
            <person name="McKain M.R."/>
            <person name="Kakrana A."/>
            <person name="Tang H."/>
            <person name="Ray J."/>
            <person name="Groenendijk J."/>
            <person name="Arikit S."/>
            <person name="Mathioni S.M."/>
            <person name="Nakano M."/>
            <person name="Shan H."/>
            <person name="Telgmann-Rauber A."/>
            <person name="Kanno A."/>
            <person name="Yue Z."/>
            <person name="Chen H."/>
            <person name="Li W."/>
            <person name="Chen Y."/>
            <person name="Xu X."/>
            <person name="Zhang Y."/>
            <person name="Luo S."/>
            <person name="Chen H."/>
            <person name="Gao J."/>
            <person name="Mao Z."/>
            <person name="Pires J.C."/>
            <person name="Luo M."/>
            <person name="Kudrna D."/>
            <person name="Wing R.A."/>
            <person name="Meyers B.C."/>
            <person name="Yi K."/>
            <person name="Kong H."/>
            <person name="Lavrijsen P."/>
            <person name="Sunseri F."/>
            <person name="Falavigna A."/>
            <person name="Ye Y."/>
            <person name="Leebens-Mack J.H."/>
            <person name="Chen G."/>
        </authorList>
    </citation>
    <scope>NUCLEOTIDE SEQUENCE [LARGE SCALE GENOMIC DNA]</scope>
    <source>
        <strain evidence="4">cv. DH0086</strain>
    </source>
</reference>
<evidence type="ECO:0000313" key="4">
    <source>
        <dbReference type="Proteomes" id="UP000243459"/>
    </source>
</evidence>
<dbReference type="PANTHER" id="PTHR33493:SF2">
    <property type="entry name" value="LATE EMBRYOGENESIS ABUNDANT PROTEIN 46"/>
    <property type="match status" value="1"/>
</dbReference>
<dbReference type="OMA" id="TGTHIHN"/>
<dbReference type="Gramene" id="ONK70166">
    <property type="protein sequence ID" value="ONK70166"/>
    <property type="gene ID" value="A4U43_C05F30950"/>
</dbReference>
<accession>A0A5P1EVV0</accession>
<dbReference type="GO" id="GO:0009409">
    <property type="term" value="P:response to cold"/>
    <property type="evidence" value="ECO:0007669"/>
    <property type="project" value="EnsemblPlants"/>
</dbReference>
<dbReference type="EMBL" id="CM007385">
    <property type="protein sequence ID" value="ONK70166.1"/>
    <property type="molecule type" value="Genomic_DNA"/>
</dbReference>
<dbReference type="AlphaFoldDB" id="A0A5P1EVV0"/>
<dbReference type="GO" id="GO:0009793">
    <property type="term" value="P:embryo development ending in seed dormancy"/>
    <property type="evidence" value="ECO:0007669"/>
    <property type="project" value="InterPro"/>
</dbReference>
<dbReference type="PANTHER" id="PTHR33493">
    <property type="entry name" value="LATE EMBRYOGENESIS ABUNDANT PROTEIN 6-RELATED"/>
    <property type="match status" value="1"/>
</dbReference>
<dbReference type="GO" id="GO:0005507">
    <property type="term" value="F:copper ion binding"/>
    <property type="evidence" value="ECO:0007669"/>
    <property type="project" value="EnsemblPlants"/>
</dbReference>
<gene>
    <name evidence="3" type="ORF">A4U43_C05F30950</name>
</gene>
<dbReference type="GO" id="GO:0016151">
    <property type="term" value="F:nickel cation binding"/>
    <property type="evidence" value="ECO:0007669"/>
    <property type="project" value="EnsemblPlants"/>
</dbReference>
<dbReference type="InterPro" id="IPR005513">
    <property type="entry name" value="LEA_1"/>
</dbReference>
<organism evidence="3 4">
    <name type="scientific">Asparagus officinalis</name>
    <name type="common">Garden asparagus</name>
    <dbReference type="NCBI Taxonomy" id="4686"/>
    <lineage>
        <taxon>Eukaryota</taxon>
        <taxon>Viridiplantae</taxon>
        <taxon>Streptophyta</taxon>
        <taxon>Embryophyta</taxon>
        <taxon>Tracheophyta</taxon>
        <taxon>Spermatophyta</taxon>
        <taxon>Magnoliopsida</taxon>
        <taxon>Liliopsida</taxon>
        <taxon>Asparagales</taxon>
        <taxon>Asparagaceae</taxon>
        <taxon>Asparagoideae</taxon>
        <taxon>Asparagus</taxon>
    </lineage>
</organism>
<evidence type="ECO:0000256" key="2">
    <source>
        <dbReference type="SAM" id="MobiDB-lite"/>
    </source>
</evidence>
<name>A0A5P1EVV0_ASPOF</name>
<feature type="compositionally biased region" description="Basic and acidic residues" evidence="2">
    <location>
        <begin position="1"/>
        <end position="45"/>
    </location>
</feature>
<dbReference type="GO" id="GO:0009414">
    <property type="term" value="P:response to water deprivation"/>
    <property type="evidence" value="ECO:0007669"/>
    <property type="project" value="EnsemblPlants"/>
</dbReference>
<comment type="similarity">
    <text evidence="1">Belongs to the LEA type 1 family.</text>
</comment>
<sequence>MDKTKAVLQEKAEKVTAQHPAEKDMAEQRKEEKIREAVVNKRQAMDHNATAKEQVVPATPRASGLNAGRPPDPNRHPRRSRVSGHVTEGAFQSRPSGAETGTARPALAAHDPNVEGTEPALRGTGGRYT</sequence>
<keyword evidence="4" id="KW-1185">Reference proteome</keyword>
<dbReference type="GO" id="GO:0005034">
    <property type="term" value="F:osmosensor activity"/>
    <property type="evidence" value="ECO:0007669"/>
    <property type="project" value="EnsemblPlants"/>
</dbReference>
<dbReference type="GO" id="GO:0006970">
    <property type="term" value="P:response to osmotic stress"/>
    <property type="evidence" value="ECO:0007669"/>
    <property type="project" value="EnsemblPlants"/>
</dbReference>
<protein>
    <submittedName>
        <fullName evidence="3">Uncharacterized protein</fullName>
    </submittedName>
</protein>
<dbReference type="Pfam" id="PF03760">
    <property type="entry name" value="LEA_1"/>
    <property type="match status" value="1"/>
</dbReference>